<feature type="signal peptide" evidence="3">
    <location>
        <begin position="1"/>
        <end position="35"/>
    </location>
</feature>
<dbReference type="SUPFAM" id="SSF49503">
    <property type="entry name" value="Cupredoxins"/>
    <property type="match status" value="1"/>
</dbReference>
<dbReference type="Proteomes" id="UP000886520">
    <property type="component" value="Chromosome 22"/>
</dbReference>
<accession>A0A9D4Z5V5</accession>
<sequence length="178" mass="19852">MAFSSGCRSSWSCWALACIMPMVMMMMRAWEGAWAMTWAVGDSAGWAPIEYDSWTKDKAFREGDILYFEYNQGAHDVVEVSKDDYDACQGGNATNRWINGNTSVTLVGSTSTHYFICSFLGHCPPMRLVVHVLPSLSDPPANTTMSIHANHSLKLKSSYVETFFALMATYLFAYLASH</sequence>
<dbReference type="AlphaFoldDB" id="A0A9D4Z5V5"/>
<keyword evidence="2" id="KW-0325">Glycoprotein</keyword>
<feature type="chain" id="PRO_5039396087" description="Phytocyanin domain-containing protein" evidence="3">
    <location>
        <begin position="36"/>
        <end position="178"/>
    </location>
</feature>
<dbReference type="Gene3D" id="2.60.40.420">
    <property type="entry name" value="Cupredoxins - blue copper proteins"/>
    <property type="match status" value="1"/>
</dbReference>
<dbReference type="OrthoDB" id="2011645at2759"/>
<dbReference type="InterPro" id="IPR039391">
    <property type="entry name" value="Phytocyanin-like"/>
</dbReference>
<keyword evidence="1" id="KW-1015">Disulfide bond</keyword>
<protein>
    <recommendedName>
        <fullName evidence="4">Phytocyanin domain-containing protein</fullName>
    </recommendedName>
</protein>
<proteinExistence type="predicted"/>
<dbReference type="PANTHER" id="PTHR33021:SF339">
    <property type="entry name" value="OS07G0570600 PROTEIN"/>
    <property type="match status" value="1"/>
</dbReference>
<evidence type="ECO:0000313" key="6">
    <source>
        <dbReference type="Proteomes" id="UP000886520"/>
    </source>
</evidence>
<dbReference type="InterPro" id="IPR008972">
    <property type="entry name" value="Cupredoxin"/>
</dbReference>
<name>A0A9D4Z5V5_ADICA</name>
<dbReference type="PROSITE" id="PS51485">
    <property type="entry name" value="PHYTOCYANIN"/>
    <property type="match status" value="1"/>
</dbReference>
<dbReference type="GO" id="GO:0005886">
    <property type="term" value="C:plasma membrane"/>
    <property type="evidence" value="ECO:0007669"/>
    <property type="project" value="TreeGrafter"/>
</dbReference>
<evidence type="ECO:0000256" key="3">
    <source>
        <dbReference type="SAM" id="SignalP"/>
    </source>
</evidence>
<dbReference type="EMBL" id="JABFUD020000022">
    <property type="protein sequence ID" value="KAI5062260.1"/>
    <property type="molecule type" value="Genomic_DNA"/>
</dbReference>
<dbReference type="FunFam" id="2.60.40.420:FF:000034">
    <property type="entry name" value="Cupredoxin superfamily protein"/>
    <property type="match status" value="1"/>
</dbReference>
<dbReference type="InterPro" id="IPR003245">
    <property type="entry name" value="Phytocyanin_dom"/>
</dbReference>
<keyword evidence="3" id="KW-0732">Signal</keyword>
<evidence type="ECO:0000256" key="2">
    <source>
        <dbReference type="ARBA" id="ARBA00023180"/>
    </source>
</evidence>
<gene>
    <name evidence="5" type="ORF">GOP47_0022799</name>
</gene>
<reference evidence="5" key="1">
    <citation type="submission" date="2021-01" db="EMBL/GenBank/DDBJ databases">
        <title>Adiantum capillus-veneris genome.</title>
        <authorList>
            <person name="Fang Y."/>
            <person name="Liao Q."/>
        </authorList>
    </citation>
    <scope>NUCLEOTIDE SEQUENCE</scope>
    <source>
        <strain evidence="5">H3</strain>
        <tissue evidence="5">Leaf</tissue>
    </source>
</reference>
<dbReference type="CDD" id="cd04216">
    <property type="entry name" value="Phytocyanin"/>
    <property type="match status" value="1"/>
</dbReference>
<evidence type="ECO:0000259" key="4">
    <source>
        <dbReference type="PROSITE" id="PS51485"/>
    </source>
</evidence>
<organism evidence="5 6">
    <name type="scientific">Adiantum capillus-veneris</name>
    <name type="common">Maidenhair fern</name>
    <dbReference type="NCBI Taxonomy" id="13818"/>
    <lineage>
        <taxon>Eukaryota</taxon>
        <taxon>Viridiplantae</taxon>
        <taxon>Streptophyta</taxon>
        <taxon>Embryophyta</taxon>
        <taxon>Tracheophyta</taxon>
        <taxon>Polypodiopsida</taxon>
        <taxon>Polypodiidae</taxon>
        <taxon>Polypodiales</taxon>
        <taxon>Pteridineae</taxon>
        <taxon>Pteridaceae</taxon>
        <taxon>Vittarioideae</taxon>
        <taxon>Adiantum</taxon>
    </lineage>
</organism>
<dbReference type="PANTHER" id="PTHR33021">
    <property type="entry name" value="BLUE COPPER PROTEIN"/>
    <property type="match status" value="1"/>
</dbReference>
<keyword evidence="6" id="KW-1185">Reference proteome</keyword>
<dbReference type="Pfam" id="PF02298">
    <property type="entry name" value="Cu_bind_like"/>
    <property type="match status" value="1"/>
</dbReference>
<dbReference type="GO" id="GO:0009055">
    <property type="term" value="F:electron transfer activity"/>
    <property type="evidence" value="ECO:0007669"/>
    <property type="project" value="InterPro"/>
</dbReference>
<evidence type="ECO:0000256" key="1">
    <source>
        <dbReference type="ARBA" id="ARBA00023157"/>
    </source>
</evidence>
<feature type="domain" description="Phytocyanin" evidence="4">
    <location>
        <begin position="36"/>
        <end position="134"/>
    </location>
</feature>
<comment type="caution">
    <text evidence="5">The sequence shown here is derived from an EMBL/GenBank/DDBJ whole genome shotgun (WGS) entry which is preliminary data.</text>
</comment>
<evidence type="ECO:0000313" key="5">
    <source>
        <dbReference type="EMBL" id="KAI5062260.1"/>
    </source>
</evidence>